<dbReference type="AlphaFoldDB" id="A0A7H1S060"/>
<dbReference type="KEGG" id="gza:IC807_14935"/>
<dbReference type="Proteomes" id="UP000516388">
    <property type="component" value="Chromosome"/>
</dbReference>
<name>A0A7H1S060_9BACL</name>
<reference evidence="1 2" key="1">
    <citation type="submission" date="2020-09" db="EMBL/GenBank/DDBJ databases">
        <title>Complete Geobacillus genomes through the use of hybrid genome assembly.</title>
        <authorList>
            <person name="Vera D.L."/>
            <person name="Venkateswaran K."/>
            <person name="Singh N.K."/>
            <person name="Landry K."/>
        </authorList>
    </citation>
    <scope>NUCLEOTIDE SEQUENCE [LARGE SCALE GENOMIC DNA]</scope>
    <source>
        <strain evidence="1 2">SURF-189</strain>
    </source>
</reference>
<accession>A0A7H1S060</accession>
<evidence type="ECO:0000313" key="2">
    <source>
        <dbReference type="Proteomes" id="UP000516388"/>
    </source>
</evidence>
<keyword evidence="2" id="KW-1185">Reference proteome</keyword>
<gene>
    <name evidence="1" type="ORF">IC807_14935</name>
</gene>
<dbReference type="RefSeq" id="WP_190300052.1">
    <property type="nucleotide sequence ID" value="NZ_CP061470.1"/>
</dbReference>
<evidence type="ECO:0000313" key="1">
    <source>
        <dbReference type="EMBL" id="QNU19899.1"/>
    </source>
</evidence>
<protein>
    <submittedName>
        <fullName evidence="1">Uncharacterized protein</fullName>
    </submittedName>
</protein>
<proteinExistence type="predicted"/>
<dbReference type="EMBL" id="CP061470">
    <property type="protein sequence ID" value="QNU19899.1"/>
    <property type="molecule type" value="Genomic_DNA"/>
</dbReference>
<sequence length="89" mass="9477">MAEESQALELDITKSGGRNGQLSIHSAFVSFGFEGMRNSFTCFAPASSSRFKEDGFLGAKLQGSRLKAVASFSFEGMKSSFKSACACVC</sequence>
<organism evidence="1 2">
    <name type="scientific">Geobacillus zalihae</name>
    <dbReference type="NCBI Taxonomy" id="213419"/>
    <lineage>
        <taxon>Bacteria</taxon>
        <taxon>Bacillati</taxon>
        <taxon>Bacillota</taxon>
        <taxon>Bacilli</taxon>
        <taxon>Bacillales</taxon>
        <taxon>Anoxybacillaceae</taxon>
        <taxon>Geobacillus</taxon>
    </lineage>
</organism>